<dbReference type="EC" id="2.8.1.12" evidence="3"/>
<evidence type="ECO:0000313" key="13">
    <source>
        <dbReference type="Proteomes" id="UP000248688"/>
    </source>
</evidence>
<dbReference type="OrthoDB" id="9803224at2"/>
<dbReference type="PANTHER" id="PTHR23404">
    <property type="entry name" value="MOLYBDOPTERIN SYNTHASE RELATED"/>
    <property type="match status" value="1"/>
</dbReference>
<dbReference type="Proteomes" id="UP000248688">
    <property type="component" value="Chromosome"/>
</dbReference>
<comment type="catalytic activity">
    <reaction evidence="11">
        <text>2 [molybdopterin-synthase sulfur-carrier protein]-C-terminal-Gly-aminoethanethioate + cyclic pyranopterin phosphate + H2O = molybdopterin + 2 [molybdopterin-synthase sulfur-carrier protein]-C-terminal Gly-Gly + 2 H(+)</text>
        <dbReference type="Rhea" id="RHEA:26333"/>
        <dbReference type="Rhea" id="RHEA-COMP:12202"/>
        <dbReference type="Rhea" id="RHEA-COMP:19907"/>
        <dbReference type="ChEBI" id="CHEBI:15377"/>
        <dbReference type="ChEBI" id="CHEBI:15378"/>
        <dbReference type="ChEBI" id="CHEBI:58698"/>
        <dbReference type="ChEBI" id="CHEBI:59648"/>
        <dbReference type="ChEBI" id="CHEBI:90778"/>
        <dbReference type="ChEBI" id="CHEBI:232372"/>
        <dbReference type="EC" id="2.8.1.12"/>
    </reaction>
</comment>
<evidence type="ECO:0000256" key="5">
    <source>
        <dbReference type="ARBA" id="ARBA00023150"/>
    </source>
</evidence>
<accession>A0A2Z4IKE1</accession>
<comment type="similarity">
    <text evidence="2">Belongs to the MoaE family.</text>
</comment>
<comment type="subunit">
    <text evidence="6">Heterotetramer of 2 MoaD subunits and 2 MoaE subunits. Also stable as homodimer. The enzyme changes between these two forms during catalysis.</text>
</comment>
<evidence type="ECO:0000256" key="7">
    <source>
        <dbReference type="ARBA" id="ARBA00029745"/>
    </source>
</evidence>
<evidence type="ECO:0000256" key="6">
    <source>
        <dbReference type="ARBA" id="ARBA00026066"/>
    </source>
</evidence>
<evidence type="ECO:0000313" key="12">
    <source>
        <dbReference type="EMBL" id="AWW31405.1"/>
    </source>
</evidence>
<dbReference type="EMBL" id="CP030041">
    <property type="protein sequence ID" value="AWW31405.1"/>
    <property type="molecule type" value="Genomic_DNA"/>
</dbReference>
<dbReference type="RefSeq" id="WP_112784781.1">
    <property type="nucleotide sequence ID" value="NZ_CP030041.1"/>
</dbReference>
<sequence length="138" mass="15843">MERHITIEEDIDINKGYQRLIHPESGGICTFIGTVRDLNNQKEVSHLFFEAYEKMALLKMEELAEEAGQKWPLHKVVMIHAIGEKKITDPVVFIGTSSAHRDAAFAASSYLIDRLKEVVPIWKKETYQDHSTWINAHP</sequence>
<name>A0A2Z4IKE1_9BACT</name>
<dbReference type="Pfam" id="PF02391">
    <property type="entry name" value="MoaE"/>
    <property type="match status" value="1"/>
</dbReference>
<evidence type="ECO:0000256" key="11">
    <source>
        <dbReference type="ARBA" id="ARBA00049878"/>
    </source>
</evidence>
<protein>
    <recommendedName>
        <fullName evidence="4">Molybdopterin synthase catalytic subunit</fullName>
        <ecNumber evidence="3">2.8.1.12</ecNumber>
    </recommendedName>
    <alternativeName>
        <fullName evidence="9">MPT synthase subunit 2</fullName>
    </alternativeName>
    <alternativeName>
        <fullName evidence="7">Molybdenum cofactor biosynthesis protein E</fullName>
    </alternativeName>
    <alternativeName>
        <fullName evidence="8">Molybdopterin-converting factor large subunit</fullName>
    </alternativeName>
    <alternativeName>
        <fullName evidence="10">Molybdopterin-converting factor subunit 2</fullName>
    </alternativeName>
</protein>
<comment type="pathway">
    <text evidence="1">Cofactor biosynthesis; molybdopterin biosynthesis.</text>
</comment>
<evidence type="ECO:0000256" key="8">
    <source>
        <dbReference type="ARBA" id="ARBA00030407"/>
    </source>
</evidence>
<dbReference type="GO" id="GO:0030366">
    <property type="term" value="F:molybdopterin synthase activity"/>
    <property type="evidence" value="ECO:0007669"/>
    <property type="project" value="UniProtKB-EC"/>
</dbReference>
<organism evidence="12 13">
    <name type="scientific">Echinicola strongylocentroti</name>
    <dbReference type="NCBI Taxonomy" id="1795355"/>
    <lineage>
        <taxon>Bacteria</taxon>
        <taxon>Pseudomonadati</taxon>
        <taxon>Bacteroidota</taxon>
        <taxon>Cytophagia</taxon>
        <taxon>Cytophagales</taxon>
        <taxon>Cyclobacteriaceae</taxon>
        <taxon>Echinicola</taxon>
    </lineage>
</organism>
<dbReference type="CDD" id="cd00756">
    <property type="entry name" value="MoaE"/>
    <property type="match status" value="1"/>
</dbReference>
<keyword evidence="5" id="KW-0501">Molybdenum cofactor biosynthesis</keyword>
<dbReference type="InterPro" id="IPR036563">
    <property type="entry name" value="MoaE_sf"/>
</dbReference>
<evidence type="ECO:0000256" key="1">
    <source>
        <dbReference type="ARBA" id="ARBA00005046"/>
    </source>
</evidence>
<dbReference type="SUPFAM" id="SSF54690">
    <property type="entry name" value="Molybdopterin synthase subunit MoaE"/>
    <property type="match status" value="1"/>
</dbReference>
<keyword evidence="13" id="KW-1185">Reference proteome</keyword>
<dbReference type="Gene3D" id="3.90.1170.40">
    <property type="entry name" value="Molybdopterin biosynthesis MoaE subunit"/>
    <property type="match status" value="1"/>
</dbReference>
<dbReference type="AlphaFoldDB" id="A0A2Z4IKE1"/>
<evidence type="ECO:0000256" key="10">
    <source>
        <dbReference type="ARBA" id="ARBA00032474"/>
    </source>
</evidence>
<evidence type="ECO:0000256" key="4">
    <source>
        <dbReference type="ARBA" id="ARBA00013858"/>
    </source>
</evidence>
<dbReference type="KEGG" id="est:DN752_15455"/>
<evidence type="ECO:0000256" key="3">
    <source>
        <dbReference type="ARBA" id="ARBA00011950"/>
    </source>
</evidence>
<dbReference type="GO" id="GO:0006777">
    <property type="term" value="P:Mo-molybdopterin cofactor biosynthetic process"/>
    <property type="evidence" value="ECO:0007669"/>
    <property type="project" value="UniProtKB-KW"/>
</dbReference>
<gene>
    <name evidence="12" type="ORF">DN752_15455</name>
</gene>
<reference evidence="12 13" key="1">
    <citation type="submission" date="2018-06" db="EMBL/GenBank/DDBJ databases">
        <title>Echinicola strongylocentroti sp. nov., isolated from a sea urchin Strongylocentrotus intermedius.</title>
        <authorList>
            <person name="Bae S.S."/>
        </authorList>
    </citation>
    <scope>NUCLEOTIDE SEQUENCE [LARGE SCALE GENOMIC DNA]</scope>
    <source>
        <strain evidence="12 13">MEBiC08714</strain>
    </source>
</reference>
<evidence type="ECO:0000256" key="2">
    <source>
        <dbReference type="ARBA" id="ARBA00005426"/>
    </source>
</evidence>
<proteinExistence type="inferred from homology"/>
<dbReference type="InterPro" id="IPR003448">
    <property type="entry name" value="Mopterin_biosynth_MoaE"/>
</dbReference>
<evidence type="ECO:0000256" key="9">
    <source>
        <dbReference type="ARBA" id="ARBA00030781"/>
    </source>
</evidence>